<gene>
    <name evidence="3" type="ORF">IAB44_03540</name>
</gene>
<evidence type="ECO:0000313" key="4">
    <source>
        <dbReference type="Proteomes" id="UP000823935"/>
    </source>
</evidence>
<dbReference type="Gene3D" id="3.60.110.10">
    <property type="entry name" value="Carbon-nitrogen hydrolase"/>
    <property type="match status" value="1"/>
</dbReference>
<dbReference type="EMBL" id="DVIQ01000021">
    <property type="protein sequence ID" value="HIS30611.1"/>
    <property type="molecule type" value="Genomic_DNA"/>
</dbReference>
<dbReference type="InterPro" id="IPR036526">
    <property type="entry name" value="C-N_Hydrolase_sf"/>
</dbReference>
<dbReference type="Proteomes" id="UP000823935">
    <property type="component" value="Unassembled WGS sequence"/>
</dbReference>
<dbReference type="InterPro" id="IPR050345">
    <property type="entry name" value="Aliph_Amidase/BUP"/>
</dbReference>
<evidence type="ECO:0000259" key="2">
    <source>
        <dbReference type="PROSITE" id="PS50263"/>
    </source>
</evidence>
<dbReference type="PANTHER" id="PTHR43674:SF16">
    <property type="entry name" value="CARBON-NITROGEN FAMILY, PUTATIVE (AFU_ORTHOLOGUE AFUA_5G02350)-RELATED"/>
    <property type="match status" value="1"/>
</dbReference>
<dbReference type="Pfam" id="PF00795">
    <property type="entry name" value="CN_hydrolase"/>
    <property type="match status" value="1"/>
</dbReference>
<dbReference type="GO" id="GO:0016811">
    <property type="term" value="F:hydrolase activity, acting on carbon-nitrogen (but not peptide) bonds, in linear amides"/>
    <property type="evidence" value="ECO:0007669"/>
    <property type="project" value="TreeGrafter"/>
</dbReference>
<accession>A0A9D1ERX5</accession>
<dbReference type="PANTHER" id="PTHR43674">
    <property type="entry name" value="NITRILASE C965.09-RELATED"/>
    <property type="match status" value="1"/>
</dbReference>
<feature type="domain" description="CN hydrolase" evidence="2">
    <location>
        <begin position="6"/>
        <end position="261"/>
    </location>
</feature>
<dbReference type="SUPFAM" id="SSF56317">
    <property type="entry name" value="Carbon-nitrogen hydrolase"/>
    <property type="match status" value="1"/>
</dbReference>
<reference evidence="3" key="2">
    <citation type="journal article" date="2021" name="PeerJ">
        <title>Extensive microbial diversity within the chicken gut microbiome revealed by metagenomics and culture.</title>
        <authorList>
            <person name="Gilroy R."/>
            <person name="Ravi A."/>
            <person name="Getino M."/>
            <person name="Pursley I."/>
            <person name="Horton D.L."/>
            <person name="Alikhan N.F."/>
            <person name="Baker D."/>
            <person name="Gharbi K."/>
            <person name="Hall N."/>
            <person name="Watson M."/>
            <person name="Adriaenssens E.M."/>
            <person name="Foster-Nyarko E."/>
            <person name="Jarju S."/>
            <person name="Secka A."/>
            <person name="Antonio M."/>
            <person name="Oren A."/>
            <person name="Chaudhuri R.R."/>
            <person name="La Ragione R."/>
            <person name="Hildebrand F."/>
            <person name="Pallen M.J."/>
        </authorList>
    </citation>
    <scope>NUCLEOTIDE SEQUENCE</scope>
    <source>
        <strain evidence="3">CHK190-19873</strain>
    </source>
</reference>
<name>A0A9D1ERX5_9FIRM</name>
<evidence type="ECO:0000313" key="3">
    <source>
        <dbReference type="EMBL" id="HIS30611.1"/>
    </source>
</evidence>
<protein>
    <submittedName>
        <fullName evidence="3">Carbon-nitrogen hydrolase family protein</fullName>
    </submittedName>
</protein>
<dbReference type="CDD" id="cd07197">
    <property type="entry name" value="nitrilase"/>
    <property type="match status" value="1"/>
</dbReference>
<sequence>MSAKNFRVAIVQYRASGEIAENTEKACAFIREAAERQADMVLFPECFLTTYEFPEVCQELPPLEELRKEPSFQAWRDAALGEEDAHLARIASLAEELRIGVTITAFSKGKNFPQNSAWVIGRDGSKLLKYSKVHTCDFSLERYLESGDHFPVCTFDGIKLGVMICYDREYPESARELMLAGAEIILVPNDCGSMVPRLRELSVRAMENMVGIAMANPPGKNMGRSCAYDPMVWGEDGEGIDNEKLAADERFEGIVCADFDMEAIREYRAQEDLGKYRKTGAYRRL</sequence>
<comment type="caution">
    <text evidence="3">The sequence shown here is derived from an EMBL/GenBank/DDBJ whole genome shotgun (WGS) entry which is preliminary data.</text>
</comment>
<dbReference type="InterPro" id="IPR003010">
    <property type="entry name" value="C-N_Hydrolase"/>
</dbReference>
<proteinExistence type="predicted"/>
<evidence type="ECO:0000256" key="1">
    <source>
        <dbReference type="ARBA" id="ARBA00022801"/>
    </source>
</evidence>
<organism evidence="3 4">
    <name type="scientific">Candidatus Limivivens intestinipullorum</name>
    <dbReference type="NCBI Taxonomy" id="2840858"/>
    <lineage>
        <taxon>Bacteria</taxon>
        <taxon>Bacillati</taxon>
        <taxon>Bacillota</taxon>
        <taxon>Clostridia</taxon>
        <taxon>Lachnospirales</taxon>
        <taxon>Lachnospiraceae</taxon>
        <taxon>Lachnospiraceae incertae sedis</taxon>
        <taxon>Candidatus Limivivens</taxon>
    </lineage>
</organism>
<dbReference type="PROSITE" id="PS50263">
    <property type="entry name" value="CN_HYDROLASE"/>
    <property type="match status" value="1"/>
</dbReference>
<dbReference type="AlphaFoldDB" id="A0A9D1ERX5"/>
<keyword evidence="1 3" id="KW-0378">Hydrolase</keyword>
<reference evidence="3" key="1">
    <citation type="submission" date="2020-10" db="EMBL/GenBank/DDBJ databases">
        <authorList>
            <person name="Gilroy R."/>
        </authorList>
    </citation>
    <scope>NUCLEOTIDE SEQUENCE</scope>
    <source>
        <strain evidence="3">CHK190-19873</strain>
    </source>
</reference>